<keyword evidence="2 5" id="KW-0288">FMN</keyword>
<dbReference type="AlphaFoldDB" id="A0A1T5GN51"/>
<protein>
    <recommendedName>
        <fullName evidence="5">tRNA-dihydrouridine synthase</fullName>
        <ecNumber evidence="5">1.3.1.-</ecNumber>
    </recommendedName>
</protein>
<evidence type="ECO:0000256" key="2">
    <source>
        <dbReference type="ARBA" id="ARBA00022643"/>
    </source>
</evidence>
<keyword evidence="4 5" id="KW-0560">Oxidoreductase</keyword>
<dbReference type="Pfam" id="PF01207">
    <property type="entry name" value="Dus"/>
    <property type="match status" value="1"/>
</dbReference>
<dbReference type="InterPro" id="IPR001269">
    <property type="entry name" value="DUS_fam"/>
</dbReference>
<comment type="cofactor">
    <cofactor evidence="5 7">
        <name>FMN</name>
        <dbReference type="ChEBI" id="CHEBI:58210"/>
    </cofactor>
</comment>
<dbReference type="GO" id="GO:0003723">
    <property type="term" value="F:RNA binding"/>
    <property type="evidence" value="ECO:0007669"/>
    <property type="project" value="TreeGrafter"/>
</dbReference>
<evidence type="ECO:0000259" key="8">
    <source>
        <dbReference type="Pfam" id="PF01207"/>
    </source>
</evidence>
<evidence type="ECO:0000256" key="3">
    <source>
        <dbReference type="ARBA" id="ARBA00022694"/>
    </source>
</evidence>
<comment type="similarity">
    <text evidence="5">Belongs to the dus family.</text>
</comment>
<dbReference type="STRING" id="889453.SAMN03080601_01889"/>
<keyword evidence="3 5" id="KW-0819">tRNA processing</keyword>
<evidence type="ECO:0000256" key="6">
    <source>
        <dbReference type="PIRSR" id="PIRSR006621-1"/>
    </source>
</evidence>
<feature type="binding site" evidence="7">
    <location>
        <position position="197"/>
    </location>
    <ligand>
        <name>FMN</name>
        <dbReference type="ChEBI" id="CHEBI:58210"/>
    </ligand>
</feature>
<dbReference type="InterPro" id="IPR013785">
    <property type="entry name" value="Aldolase_TIM"/>
</dbReference>
<dbReference type="EC" id="1.3.1.-" evidence="5"/>
<dbReference type="PANTHER" id="PTHR45846">
    <property type="entry name" value="TRNA-DIHYDROURIDINE(47) SYNTHASE [NAD(P)(+)]-LIKE"/>
    <property type="match status" value="1"/>
</dbReference>
<dbReference type="CDD" id="cd02801">
    <property type="entry name" value="DUS_like_FMN"/>
    <property type="match status" value="1"/>
</dbReference>
<dbReference type="Proteomes" id="UP000191055">
    <property type="component" value="Unassembled WGS sequence"/>
</dbReference>
<feature type="binding site" evidence="7">
    <location>
        <position position="99"/>
    </location>
    <ligand>
        <name>FMN</name>
        <dbReference type="ChEBI" id="CHEBI:58210"/>
    </ligand>
</feature>
<feature type="binding site" evidence="7">
    <location>
        <position position="168"/>
    </location>
    <ligand>
        <name>FMN</name>
        <dbReference type="ChEBI" id="CHEBI:58210"/>
    </ligand>
</feature>
<gene>
    <name evidence="9" type="ORF">SAMN03080601_01889</name>
</gene>
<organism evidence="9 10">
    <name type="scientific">Alkalitalea saponilacus</name>
    <dbReference type="NCBI Taxonomy" id="889453"/>
    <lineage>
        <taxon>Bacteria</taxon>
        <taxon>Pseudomonadati</taxon>
        <taxon>Bacteroidota</taxon>
        <taxon>Bacteroidia</taxon>
        <taxon>Marinilabiliales</taxon>
        <taxon>Marinilabiliaceae</taxon>
        <taxon>Alkalitalea</taxon>
    </lineage>
</organism>
<dbReference type="GO" id="GO:0017150">
    <property type="term" value="F:tRNA dihydrouridine synthase activity"/>
    <property type="evidence" value="ECO:0007669"/>
    <property type="project" value="InterPro"/>
</dbReference>
<reference evidence="9 10" key="1">
    <citation type="submission" date="2017-02" db="EMBL/GenBank/DDBJ databases">
        <authorList>
            <person name="Peterson S.W."/>
        </authorList>
    </citation>
    <scope>NUCLEOTIDE SEQUENCE [LARGE SCALE GENOMIC DNA]</scope>
    <source>
        <strain evidence="9 10">DSM 24412</strain>
    </source>
</reference>
<feature type="active site" description="Proton donor" evidence="6">
    <location>
        <position position="129"/>
    </location>
</feature>
<evidence type="ECO:0000313" key="10">
    <source>
        <dbReference type="Proteomes" id="UP000191055"/>
    </source>
</evidence>
<evidence type="ECO:0000256" key="4">
    <source>
        <dbReference type="ARBA" id="ARBA00023002"/>
    </source>
</evidence>
<dbReference type="EMBL" id="FUYV01000010">
    <property type="protein sequence ID" value="SKC09854.1"/>
    <property type="molecule type" value="Genomic_DNA"/>
</dbReference>
<feature type="domain" description="DUS-like FMN-binding" evidence="8">
    <location>
        <begin position="41"/>
        <end position="317"/>
    </location>
</feature>
<evidence type="ECO:0000256" key="1">
    <source>
        <dbReference type="ARBA" id="ARBA00022630"/>
    </source>
</evidence>
<dbReference type="GO" id="GO:0050660">
    <property type="term" value="F:flavin adenine dinucleotide binding"/>
    <property type="evidence" value="ECO:0007669"/>
    <property type="project" value="InterPro"/>
</dbReference>
<evidence type="ECO:0000256" key="7">
    <source>
        <dbReference type="PIRSR" id="PIRSR006621-2"/>
    </source>
</evidence>
<evidence type="ECO:0000256" key="5">
    <source>
        <dbReference type="PIRNR" id="PIRNR006621"/>
    </source>
</evidence>
<dbReference type="InterPro" id="IPR035587">
    <property type="entry name" value="DUS-like_FMN-bd"/>
</dbReference>
<proteinExistence type="inferred from homology"/>
<accession>A0A1T5GN51</accession>
<feature type="binding site" evidence="7">
    <location>
        <begin position="253"/>
        <end position="254"/>
    </location>
    <ligand>
        <name>FMN</name>
        <dbReference type="ChEBI" id="CHEBI:58210"/>
    </ligand>
</feature>
<comment type="function">
    <text evidence="5">Catalyzes the synthesis of 5,6-dihydrouridine (D), a modified base found in the D-loop of most tRNAs, via the reduction of the C5-C6 double bond in target uridines.</text>
</comment>
<dbReference type="PANTHER" id="PTHR45846:SF1">
    <property type="entry name" value="TRNA-DIHYDROURIDINE(47) SYNTHASE [NAD(P)(+)]-LIKE"/>
    <property type="match status" value="1"/>
</dbReference>
<sequence length="349" mass="40786">MCCCLPHGELSDTLCSSVVNFSALYIFEGNIFKMKIKILSTPLQGFTDFRFRNNFDRFFGGIDTYYAPYIRLQNDFLIKSSQQRDVLPENNKVKELIPQIMTNNAEEFLFTAKHVQQLGYNELNWNLGCPYPMVTKRALGSGLIKEKNRIDEILKRISSESDINISIKLRLGYENNREILDLLPILNRYKLTNLIIHPRIGKQLYKGTVDLDTFRQCTEDTDHEICYNGDIDSTEKFLILQEKFPNVSQWAIGRGLIANPFLPAMIRNNDFNKPENWIETFDRFHDALFREYAESLSGSTHILLKMKSYWEYFSQIFSNPHKVHKGIRKAKNVNTYHETVKSICRDYID</sequence>
<dbReference type="Gene3D" id="3.20.20.70">
    <property type="entry name" value="Aldolase class I"/>
    <property type="match status" value="1"/>
</dbReference>
<evidence type="ECO:0000313" key="9">
    <source>
        <dbReference type="EMBL" id="SKC09854.1"/>
    </source>
</evidence>
<dbReference type="SUPFAM" id="SSF51395">
    <property type="entry name" value="FMN-linked oxidoreductases"/>
    <property type="match status" value="1"/>
</dbReference>
<keyword evidence="1 5" id="KW-0285">Flavoprotein</keyword>
<name>A0A1T5GN51_9BACT</name>
<keyword evidence="7" id="KW-0547">Nucleotide-binding</keyword>
<dbReference type="PIRSF" id="PIRSF006621">
    <property type="entry name" value="Dus"/>
    <property type="match status" value="1"/>
</dbReference>
<keyword evidence="10" id="KW-1185">Reference proteome</keyword>